<name>A0A8T0UWV5_PANVG</name>
<dbReference type="EMBL" id="CM029041">
    <property type="protein sequence ID" value="KAG2625656.1"/>
    <property type="molecule type" value="Genomic_DNA"/>
</dbReference>
<gene>
    <name evidence="2" type="ORF">PVAP13_3KG313427</name>
</gene>
<evidence type="ECO:0000313" key="2">
    <source>
        <dbReference type="EMBL" id="KAG2625656.1"/>
    </source>
</evidence>
<sequence>MRNAYLVWSTAAFRGPRSVLAPAWRRQGAGAAAGGAEAALAAGAAHWQPCSARQAQRQRPGTETPTFRAARTCTASAFRAGAPWHRHGAARRRSAQAQREANGGGGGAPARRRREAGHGGRDEGGGAAGRQSHGRDSIQI</sequence>
<reference evidence="2" key="1">
    <citation type="submission" date="2020-05" db="EMBL/GenBank/DDBJ databases">
        <title>WGS assembly of Panicum virgatum.</title>
        <authorList>
            <person name="Lovell J.T."/>
            <person name="Jenkins J."/>
            <person name="Shu S."/>
            <person name="Juenger T.E."/>
            <person name="Schmutz J."/>
        </authorList>
    </citation>
    <scope>NUCLEOTIDE SEQUENCE</scope>
    <source>
        <strain evidence="2">AP13</strain>
    </source>
</reference>
<evidence type="ECO:0000256" key="1">
    <source>
        <dbReference type="SAM" id="MobiDB-lite"/>
    </source>
</evidence>
<keyword evidence="3" id="KW-1185">Reference proteome</keyword>
<organism evidence="2 3">
    <name type="scientific">Panicum virgatum</name>
    <name type="common">Blackwell switchgrass</name>
    <dbReference type="NCBI Taxonomy" id="38727"/>
    <lineage>
        <taxon>Eukaryota</taxon>
        <taxon>Viridiplantae</taxon>
        <taxon>Streptophyta</taxon>
        <taxon>Embryophyta</taxon>
        <taxon>Tracheophyta</taxon>
        <taxon>Spermatophyta</taxon>
        <taxon>Magnoliopsida</taxon>
        <taxon>Liliopsida</taxon>
        <taxon>Poales</taxon>
        <taxon>Poaceae</taxon>
        <taxon>PACMAD clade</taxon>
        <taxon>Panicoideae</taxon>
        <taxon>Panicodae</taxon>
        <taxon>Paniceae</taxon>
        <taxon>Panicinae</taxon>
        <taxon>Panicum</taxon>
        <taxon>Panicum sect. Hiantes</taxon>
    </lineage>
</organism>
<dbReference type="AlphaFoldDB" id="A0A8T0UWV5"/>
<protein>
    <submittedName>
        <fullName evidence="2">Uncharacterized protein</fullName>
    </submittedName>
</protein>
<accession>A0A8T0UWV5</accession>
<feature type="compositionally biased region" description="Basic residues" evidence="1">
    <location>
        <begin position="84"/>
        <end position="94"/>
    </location>
</feature>
<comment type="caution">
    <text evidence="2">The sequence shown here is derived from an EMBL/GenBank/DDBJ whole genome shotgun (WGS) entry which is preliminary data.</text>
</comment>
<feature type="region of interest" description="Disordered" evidence="1">
    <location>
        <begin position="78"/>
        <end position="140"/>
    </location>
</feature>
<dbReference type="Proteomes" id="UP000823388">
    <property type="component" value="Chromosome 3K"/>
</dbReference>
<evidence type="ECO:0000313" key="3">
    <source>
        <dbReference type="Proteomes" id="UP000823388"/>
    </source>
</evidence>
<proteinExistence type="predicted"/>